<feature type="domain" description="Reverse transcriptase" evidence="1">
    <location>
        <begin position="1"/>
        <end position="93"/>
    </location>
</feature>
<protein>
    <recommendedName>
        <fullName evidence="1">Reverse transcriptase domain-containing protein</fullName>
    </recommendedName>
</protein>
<dbReference type="KEGG" id="bmor:119630619"/>
<proteinExistence type="predicted"/>
<sequence length="175" mass="20097">MRRTCENWEGGITVGDVKITNMRYADDTTLLAANESEMVALLDRMERISKKMGLSINKSKTKVMVVDRSGKLEPTSALDLEIVDNFNYLGSNISNNGSCEKEVRRRIGMTKSAMTQLGKIWRDRSISVKTKTKLVRTLVFSIFSYGAETWSLKSADRRRIDAFEMWCWRKMLRIP</sequence>
<organism evidence="2 3">
    <name type="scientific">Bombyx mori</name>
    <name type="common">Silk moth</name>
    <dbReference type="NCBI Taxonomy" id="7091"/>
    <lineage>
        <taxon>Eukaryota</taxon>
        <taxon>Metazoa</taxon>
        <taxon>Ecdysozoa</taxon>
        <taxon>Arthropoda</taxon>
        <taxon>Hexapoda</taxon>
        <taxon>Insecta</taxon>
        <taxon>Pterygota</taxon>
        <taxon>Neoptera</taxon>
        <taxon>Endopterygota</taxon>
        <taxon>Lepidoptera</taxon>
        <taxon>Glossata</taxon>
        <taxon>Ditrysia</taxon>
        <taxon>Bombycoidea</taxon>
        <taxon>Bombycidae</taxon>
        <taxon>Bombycinae</taxon>
        <taxon>Bombyx</taxon>
    </lineage>
</organism>
<dbReference type="PROSITE" id="PS50878">
    <property type="entry name" value="RT_POL"/>
    <property type="match status" value="1"/>
</dbReference>
<reference evidence="2" key="2">
    <citation type="submission" date="2022-06" db="UniProtKB">
        <authorList>
            <consortium name="EnsemblMetazoa"/>
        </authorList>
    </citation>
    <scope>IDENTIFICATION</scope>
    <source>
        <strain evidence="2">p50T (Dazao)</strain>
    </source>
</reference>
<dbReference type="EnsemblMetazoa" id="XM_038020543.1">
    <property type="protein sequence ID" value="XP_037876471.1"/>
    <property type="gene ID" value="LOC119630619"/>
</dbReference>
<evidence type="ECO:0000313" key="3">
    <source>
        <dbReference type="Proteomes" id="UP000005204"/>
    </source>
</evidence>
<keyword evidence="3" id="KW-1185">Reference proteome</keyword>
<dbReference type="AlphaFoldDB" id="A0A8R2M9K3"/>
<dbReference type="PANTHER" id="PTHR47027">
    <property type="entry name" value="REVERSE TRANSCRIPTASE DOMAIN-CONTAINING PROTEIN"/>
    <property type="match status" value="1"/>
</dbReference>
<name>A0A8R2M9K3_BOMMO</name>
<reference evidence="3" key="1">
    <citation type="journal article" date="2008" name="Insect Biochem. Mol. Biol.">
        <title>The genome of a lepidopteran model insect, the silkworm Bombyx mori.</title>
        <authorList>
            <consortium name="International Silkworm Genome Consortium"/>
        </authorList>
    </citation>
    <scope>NUCLEOTIDE SEQUENCE [LARGE SCALE GENOMIC DNA]</scope>
    <source>
        <strain evidence="3">p50T</strain>
    </source>
</reference>
<dbReference type="RefSeq" id="XP_037876471.1">
    <property type="nucleotide sequence ID" value="XM_038020543.1"/>
</dbReference>
<dbReference type="Proteomes" id="UP000005204">
    <property type="component" value="Unassembled WGS sequence"/>
</dbReference>
<dbReference type="Pfam" id="PF00078">
    <property type="entry name" value="RVT_1"/>
    <property type="match status" value="1"/>
</dbReference>
<dbReference type="PANTHER" id="PTHR47027:SF8">
    <property type="entry name" value="RIBONUCLEASE H"/>
    <property type="match status" value="1"/>
</dbReference>
<dbReference type="InterPro" id="IPR000477">
    <property type="entry name" value="RT_dom"/>
</dbReference>
<evidence type="ECO:0000313" key="2">
    <source>
        <dbReference type="EnsemblMetazoa" id="XP_037876471.1"/>
    </source>
</evidence>
<accession>A0A8R2M9K3</accession>
<dbReference type="GeneID" id="119630619"/>
<evidence type="ECO:0000259" key="1">
    <source>
        <dbReference type="PROSITE" id="PS50878"/>
    </source>
</evidence>